<feature type="transmembrane region" description="Helical" evidence="1">
    <location>
        <begin position="208"/>
        <end position="228"/>
    </location>
</feature>
<feature type="transmembrane region" description="Helical" evidence="1">
    <location>
        <begin position="105"/>
        <end position="125"/>
    </location>
</feature>
<gene>
    <name evidence="2" type="ORF">GCM10009114_24270</name>
</gene>
<sequence>MLLSHYLPKILMALFGGLFIFAGIYTFGNPLLFDRLFICILIFTAVICRHNINVLGLIVILVIQRLVEESAWVISELEYKDLIKACFYLLSIAVYWVIKYDKVSRILLVALVFSLIAEFYWIYSNQATPEIYWYVTLLSSYSFARHLVFMRVVYMEELFPNRIIESVNLDWQIYKLFAVFSVLQLLMIFEYLVRNLIQPNILLVWKTYPYFSQVCYTYLIWVIFFESYKLLLPKLLRA</sequence>
<comment type="caution">
    <text evidence="2">The sequence shown here is derived from an EMBL/GenBank/DDBJ whole genome shotgun (WGS) entry which is preliminary data.</text>
</comment>
<organism evidence="2 3">
    <name type="scientific">Aliiglaciecola litoralis</name>
    <dbReference type="NCBI Taxonomy" id="582857"/>
    <lineage>
        <taxon>Bacteria</taxon>
        <taxon>Pseudomonadati</taxon>
        <taxon>Pseudomonadota</taxon>
        <taxon>Gammaproteobacteria</taxon>
        <taxon>Alteromonadales</taxon>
        <taxon>Alteromonadaceae</taxon>
        <taxon>Aliiglaciecola</taxon>
    </lineage>
</organism>
<accession>A0ABP3WWA5</accession>
<keyword evidence="1" id="KW-1133">Transmembrane helix</keyword>
<dbReference type="Proteomes" id="UP001500359">
    <property type="component" value="Unassembled WGS sequence"/>
</dbReference>
<keyword evidence="1" id="KW-0472">Membrane</keyword>
<evidence type="ECO:0000313" key="2">
    <source>
        <dbReference type="EMBL" id="GAA0857659.1"/>
    </source>
</evidence>
<feature type="transmembrane region" description="Helical" evidence="1">
    <location>
        <begin position="6"/>
        <end position="25"/>
    </location>
</feature>
<keyword evidence="3" id="KW-1185">Reference proteome</keyword>
<dbReference type="EMBL" id="BAAAFD010000007">
    <property type="protein sequence ID" value="GAA0857659.1"/>
    <property type="molecule type" value="Genomic_DNA"/>
</dbReference>
<feature type="transmembrane region" description="Helical" evidence="1">
    <location>
        <begin position="37"/>
        <end position="62"/>
    </location>
</feature>
<feature type="transmembrane region" description="Helical" evidence="1">
    <location>
        <begin position="82"/>
        <end position="98"/>
    </location>
</feature>
<evidence type="ECO:0000313" key="3">
    <source>
        <dbReference type="Proteomes" id="UP001500359"/>
    </source>
</evidence>
<feature type="transmembrane region" description="Helical" evidence="1">
    <location>
        <begin position="173"/>
        <end position="193"/>
    </location>
</feature>
<evidence type="ECO:0000256" key="1">
    <source>
        <dbReference type="SAM" id="Phobius"/>
    </source>
</evidence>
<keyword evidence="1" id="KW-0812">Transmembrane</keyword>
<proteinExistence type="predicted"/>
<feature type="transmembrane region" description="Helical" evidence="1">
    <location>
        <begin position="131"/>
        <end position="153"/>
    </location>
</feature>
<protein>
    <submittedName>
        <fullName evidence="2">Uncharacterized protein</fullName>
    </submittedName>
</protein>
<reference evidence="3" key="1">
    <citation type="journal article" date="2019" name="Int. J. Syst. Evol. Microbiol.">
        <title>The Global Catalogue of Microorganisms (GCM) 10K type strain sequencing project: providing services to taxonomists for standard genome sequencing and annotation.</title>
        <authorList>
            <consortium name="The Broad Institute Genomics Platform"/>
            <consortium name="The Broad Institute Genome Sequencing Center for Infectious Disease"/>
            <person name="Wu L."/>
            <person name="Ma J."/>
        </authorList>
    </citation>
    <scope>NUCLEOTIDE SEQUENCE [LARGE SCALE GENOMIC DNA]</scope>
    <source>
        <strain evidence="3">JCM 15896</strain>
    </source>
</reference>
<name>A0ABP3WWA5_9ALTE</name>